<dbReference type="InterPro" id="IPR058163">
    <property type="entry name" value="LysR-type_TF_proteobact-type"/>
</dbReference>
<dbReference type="PROSITE" id="PS50931">
    <property type="entry name" value="HTH_LYSR"/>
    <property type="match status" value="1"/>
</dbReference>
<dbReference type="GO" id="GO:0003700">
    <property type="term" value="F:DNA-binding transcription factor activity"/>
    <property type="evidence" value="ECO:0007669"/>
    <property type="project" value="InterPro"/>
</dbReference>
<dbReference type="Proteomes" id="UP000253501">
    <property type="component" value="Unassembled WGS sequence"/>
</dbReference>
<dbReference type="InterPro" id="IPR005119">
    <property type="entry name" value="LysR_subst-bd"/>
</dbReference>
<dbReference type="InterPro" id="IPR036390">
    <property type="entry name" value="WH_DNA-bd_sf"/>
</dbReference>
<dbReference type="CDD" id="cd08432">
    <property type="entry name" value="PBP2_GcdR_TrpI_HvrB_AmpR_like"/>
    <property type="match status" value="1"/>
</dbReference>
<evidence type="ECO:0000256" key="3">
    <source>
        <dbReference type="ARBA" id="ARBA00023125"/>
    </source>
</evidence>
<dbReference type="GO" id="GO:0043565">
    <property type="term" value="F:sequence-specific DNA binding"/>
    <property type="evidence" value="ECO:0007669"/>
    <property type="project" value="TreeGrafter"/>
</dbReference>
<keyword evidence="2" id="KW-0805">Transcription regulation</keyword>
<dbReference type="GO" id="GO:0006351">
    <property type="term" value="P:DNA-templated transcription"/>
    <property type="evidence" value="ECO:0007669"/>
    <property type="project" value="TreeGrafter"/>
</dbReference>
<sequence length="320" mass="36206">MKIRSPSLVELHAFLAVSRLRSFRLAAEELCVTQAAVSRAVQRLEQHLGDCQLFERSSQGVALTEKGRQLRKLTERHVLALEAAATRLQGPRADGKLRLSVIPTLGTQWLLPRLARFRAAHPDVDVEMRQFRHDEDFSRDDVDIWIEVKRPKRRWPARMQVNYLLGRELVPVCAPSLLSRLNRPRDLLKEALLHHTNFPENWALWAKAAGLRAVPKLGPGYDLSINLIFAAKAGLGIALTQPCLIERELEAGELVKPFDLPVDTGRGYFTCVDAQRPRRTHFWTGLWPRLIGSSRLTLSYRVIGADGEDGTLARGWPVRT</sequence>
<feature type="domain" description="HTH lysR-type" evidence="5">
    <location>
        <begin position="1"/>
        <end position="64"/>
    </location>
</feature>
<dbReference type="Pfam" id="PF03466">
    <property type="entry name" value="LysR_substrate"/>
    <property type="match status" value="1"/>
</dbReference>
<reference evidence="6 7" key="1">
    <citation type="submission" date="2018-04" db="EMBL/GenBank/DDBJ databases">
        <title>Cupriavidus necator CR12 genome sequencing and assembly.</title>
        <authorList>
            <person name="Ben Fekih I."/>
            <person name="Mazhar H.S."/>
            <person name="Bello S.K."/>
            <person name="Rensing C."/>
        </authorList>
    </citation>
    <scope>NUCLEOTIDE SEQUENCE [LARGE SCALE GENOMIC DNA]</scope>
    <source>
        <strain evidence="6 7">CR12</strain>
    </source>
</reference>
<dbReference type="EMBL" id="QDHA01000142">
    <property type="protein sequence ID" value="RCJ03572.1"/>
    <property type="molecule type" value="Genomic_DNA"/>
</dbReference>
<gene>
    <name evidence="6" type="ORF">DDK22_36580</name>
</gene>
<dbReference type="SUPFAM" id="SSF46785">
    <property type="entry name" value="Winged helix' DNA-binding domain"/>
    <property type="match status" value="1"/>
</dbReference>
<keyword evidence="3" id="KW-0238">DNA-binding</keyword>
<evidence type="ECO:0000256" key="4">
    <source>
        <dbReference type="ARBA" id="ARBA00023163"/>
    </source>
</evidence>
<dbReference type="Gene3D" id="3.40.190.10">
    <property type="entry name" value="Periplasmic binding protein-like II"/>
    <property type="match status" value="2"/>
</dbReference>
<dbReference type="AlphaFoldDB" id="A0A367P6Y5"/>
<keyword evidence="4" id="KW-0804">Transcription</keyword>
<evidence type="ECO:0000313" key="7">
    <source>
        <dbReference type="Proteomes" id="UP000253501"/>
    </source>
</evidence>
<dbReference type="Pfam" id="PF00126">
    <property type="entry name" value="HTH_1"/>
    <property type="match status" value="1"/>
</dbReference>
<protein>
    <submittedName>
        <fullName evidence="6">LysR family transcriptional regulator</fullName>
    </submittedName>
</protein>
<evidence type="ECO:0000256" key="1">
    <source>
        <dbReference type="ARBA" id="ARBA00009437"/>
    </source>
</evidence>
<dbReference type="InterPro" id="IPR000847">
    <property type="entry name" value="LysR_HTH_N"/>
</dbReference>
<organism evidence="6 7">
    <name type="scientific">Cupriavidus necator</name>
    <name type="common">Alcaligenes eutrophus</name>
    <name type="synonym">Ralstonia eutropha</name>
    <dbReference type="NCBI Taxonomy" id="106590"/>
    <lineage>
        <taxon>Bacteria</taxon>
        <taxon>Pseudomonadati</taxon>
        <taxon>Pseudomonadota</taxon>
        <taxon>Betaproteobacteria</taxon>
        <taxon>Burkholderiales</taxon>
        <taxon>Burkholderiaceae</taxon>
        <taxon>Cupriavidus</taxon>
    </lineage>
</organism>
<evidence type="ECO:0000259" key="5">
    <source>
        <dbReference type="PROSITE" id="PS50931"/>
    </source>
</evidence>
<dbReference type="RefSeq" id="WP_114136174.1">
    <property type="nucleotide sequence ID" value="NZ_CP068436.1"/>
</dbReference>
<dbReference type="InterPro" id="IPR036388">
    <property type="entry name" value="WH-like_DNA-bd_sf"/>
</dbReference>
<evidence type="ECO:0000313" key="6">
    <source>
        <dbReference type="EMBL" id="RCJ03572.1"/>
    </source>
</evidence>
<accession>A0A367P6Y5</accession>
<evidence type="ECO:0000256" key="2">
    <source>
        <dbReference type="ARBA" id="ARBA00023015"/>
    </source>
</evidence>
<dbReference type="SUPFAM" id="SSF53850">
    <property type="entry name" value="Periplasmic binding protein-like II"/>
    <property type="match status" value="1"/>
</dbReference>
<comment type="caution">
    <text evidence="6">The sequence shown here is derived from an EMBL/GenBank/DDBJ whole genome shotgun (WGS) entry which is preliminary data.</text>
</comment>
<dbReference type="PANTHER" id="PTHR30537:SF74">
    <property type="entry name" value="HTH-TYPE TRANSCRIPTIONAL REGULATOR TRPI"/>
    <property type="match status" value="1"/>
</dbReference>
<comment type="similarity">
    <text evidence="1">Belongs to the LysR transcriptional regulatory family.</text>
</comment>
<dbReference type="Gene3D" id="1.10.10.10">
    <property type="entry name" value="Winged helix-like DNA-binding domain superfamily/Winged helix DNA-binding domain"/>
    <property type="match status" value="1"/>
</dbReference>
<proteinExistence type="inferred from homology"/>
<name>A0A367P6Y5_CUPNE</name>
<dbReference type="PANTHER" id="PTHR30537">
    <property type="entry name" value="HTH-TYPE TRANSCRIPTIONAL REGULATOR"/>
    <property type="match status" value="1"/>
</dbReference>